<evidence type="ECO:0000313" key="3">
    <source>
        <dbReference type="Proteomes" id="UP000022447"/>
    </source>
</evidence>
<organism evidence="2 3">
    <name type="scientific">Roseivivax halodurans JCM 10272</name>
    <dbReference type="NCBI Taxonomy" id="1449350"/>
    <lineage>
        <taxon>Bacteria</taxon>
        <taxon>Pseudomonadati</taxon>
        <taxon>Pseudomonadota</taxon>
        <taxon>Alphaproteobacteria</taxon>
        <taxon>Rhodobacterales</taxon>
        <taxon>Roseobacteraceae</taxon>
        <taxon>Roseivivax</taxon>
    </lineage>
</organism>
<keyword evidence="3" id="KW-1185">Reference proteome</keyword>
<evidence type="ECO:0000256" key="1">
    <source>
        <dbReference type="SAM" id="MobiDB-lite"/>
    </source>
</evidence>
<accession>X7EHS8</accession>
<dbReference type="Proteomes" id="UP000022447">
    <property type="component" value="Unassembled WGS sequence"/>
</dbReference>
<dbReference type="STRING" id="1449350.OCH239_16695"/>
<proteinExistence type="predicted"/>
<name>X7EHS8_9RHOB</name>
<comment type="caution">
    <text evidence="2">The sequence shown here is derived from an EMBL/GenBank/DDBJ whole genome shotgun (WGS) entry which is preliminary data.</text>
</comment>
<protein>
    <submittedName>
        <fullName evidence="2">Uncharacterized protein</fullName>
    </submittedName>
</protein>
<dbReference type="EMBL" id="JALZ01000005">
    <property type="protein sequence ID" value="ETX15457.1"/>
    <property type="molecule type" value="Genomic_DNA"/>
</dbReference>
<reference evidence="2 3" key="1">
    <citation type="submission" date="2014-01" db="EMBL/GenBank/DDBJ databases">
        <title>Roseivivax halodurans JCM 10272 Genome Sequencing.</title>
        <authorList>
            <person name="Lai Q."/>
            <person name="Li G."/>
            <person name="Shao Z."/>
        </authorList>
    </citation>
    <scope>NUCLEOTIDE SEQUENCE [LARGE SCALE GENOMIC DNA]</scope>
    <source>
        <strain evidence="2 3">JCM 10272</strain>
    </source>
</reference>
<dbReference type="AlphaFoldDB" id="X7EHS8"/>
<sequence length="63" mass="6872">MKAHRTRIAGNVPAPQATKADATTDAAREIIETETRARSERTAKLREQRLARLNAGMADPKGT</sequence>
<evidence type="ECO:0000313" key="2">
    <source>
        <dbReference type="EMBL" id="ETX15457.1"/>
    </source>
</evidence>
<gene>
    <name evidence="2" type="ORF">OCH239_16695</name>
</gene>
<feature type="region of interest" description="Disordered" evidence="1">
    <location>
        <begin position="1"/>
        <end position="24"/>
    </location>
</feature>